<evidence type="ECO:0000256" key="1">
    <source>
        <dbReference type="ARBA" id="ARBA00022676"/>
    </source>
</evidence>
<dbReference type="Proteomes" id="UP000782901">
    <property type="component" value="Unassembled WGS sequence"/>
</dbReference>
<dbReference type="InterPro" id="IPR001173">
    <property type="entry name" value="Glyco_trans_2-like"/>
</dbReference>
<evidence type="ECO:0000313" key="4">
    <source>
        <dbReference type="EMBL" id="MBS5412363.1"/>
    </source>
</evidence>
<dbReference type="InterPro" id="IPR029044">
    <property type="entry name" value="Nucleotide-diphossugar_trans"/>
</dbReference>
<dbReference type="Gene3D" id="3.90.550.10">
    <property type="entry name" value="Spore Coat Polysaccharide Biosynthesis Protein SpsA, Chain A"/>
    <property type="match status" value="1"/>
</dbReference>
<comment type="caution">
    <text evidence="4">The sequence shown here is derived from an EMBL/GenBank/DDBJ whole genome shotgun (WGS) entry which is preliminary data.</text>
</comment>
<dbReference type="GO" id="GO:0016758">
    <property type="term" value="F:hexosyltransferase activity"/>
    <property type="evidence" value="ECO:0007669"/>
    <property type="project" value="UniProtKB-ARBA"/>
</dbReference>
<evidence type="ECO:0000313" key="5">
    <source>
        <dbReference type="Proteomes" id="UP000782901"/>
    </source>
</evidence>
<dbReference type="AlphaFoldDB" id="A0A943DTD0"/>
<organism evidence="4 5">
    <name type="scientific">Bacteroides thetaiotaomicron</name>
    <dbReference type="NCBI Taxonomy" id="818"/>
    <lineage>
        <taxon>Bacteria</taxon>
        <taxon>Pseudomonadati</taxon>
        <taxon>Bacteroidota</taxon>
        <taxon>Bacteroidia</taxon>
        <taxon>Bacteroidales</taxon>
        <taxon>Bacteroidaceae</taxon>
        <taxon>Bacteroides</taxon>
    </lineage>
</organism>
<keyword evidence="2" id="KW-0808">Transferase</keyword>
<dbReference type="PANTHER" id="PTHR22916:SF51">
    <property type="entry name" value="GLYCOSYLTRANSFERASE EPSH-RELATED"/>
    <property type="match status" value="1"/>
</dbReference>
<sequence length="356" mass="41096">MLNYKNCKTDENTLFSFIVPVYNASKYLKKCVDSLLSQTYKNWEAIIVDDGSQDNSWCIIQEYAQKDCRIIPFHQNNTGAGAARNKAIVMAKGEWIVFVDADDYISSDYLSLLSEKTSGNDLVFIDILRVSEDGKTIEKQFMSKYAELSKDSLIRGQITGYINWGGCRKCVRTSLLHQNDIRYSNFKNGEELMFTFKEMFYSKSYAFLDTKPVYYYVEHQMTLSSLPLSDPLGDIVEPLKELIKSVHLYDSYANTVNAFNVFAVIVSIDRLTGLFSGKELKREVSSRLKKYHASYETNAGVDNKYLVLKAKIFIPLLKYNISWPIILISRLRRFIYKHRKKNKLPTEQISISKEND</sequence>
<name>A0A943DTD0_BACT4</name>
<evidence type="ECO:0000256" key="2">
    <source>
        <dbReference type="ARBA" id="ARBA00022679"/>
    </source>
</evidence>
<feature type="domain" description="Glycosyltransferase 2-like" evidence="3">
    <location>
        <begin position="16"/>
        <end position="140"/>
    </location>
</feature>
<dbReference type="SUPFAM" id="SSF53448">
    <property type="entry name" value="Nucleotide-diphospho-sugar transferases"/>
    <property type="match status" value="1"/>
</dbReference>
<dbReference type="EMBL" id="JAGZEE010000027">
    <property type="protein sequence ID" value="MBS5412363.1"/>
    <property type="molecule type" value="Genomic_DNA"/>
</dbReference>
<keyword evidence="1" id="KW-0328">Glycosyltransferase</keyword>
<evidence type="ECO:0000259" key="3">
    <source>
        <dbReference type="Pfam" id="PF00535"/>
    </source>
</evidence>
<protein>
    <submittedName>
        <fullName evidence="4">Glycosyltransferase family 2 protein</fullName>
    </submittedName>
</protein>
<dbReference type="Pfam" id="PF00535">
    <property type="entry name" value="Glycos_transf_2"/>
    <property type="match status" value="1"/>
</dbReference>
<dbReference type="CDD" id="cd00761">
    <property type="entry name" value="Glyco_tranf_GTA_type"/>
    <property type="match status" value="1"/>
</dbReference>
<proteinExistence type="predicted"/>
<reference evidence="4" key="1">
    <citation type="submission" date="2021-02" db="EMBL/GenBank/DDBJ databases">
        <title>Infant gut strain persistence is associated with maternal origin, phylogeny, and functional potential including surface adhesion and iron acquisition.</title>
        <authorList>
            <person name="Lou Y.C."/>
        </authorList>
    </citation>
    <scope>NUCLEOTIDE SEQUENCE</scope>
    <source>
        <strain evidence="4">L3_082_243G1_dasL3_082_243G1_maxbin2.maxbin.015s ta_sub</strain>
    </source>
</reference>
<accession>A0A943DTD0</accession>
<dbReference type="PANTHER" id="PTHR22916">
    <property type="entry name" value="GLYCOSYLTRANSFERASE"/>
    <property type="match status" value="1"/>
</dbReference>
<gene>
    <name evidence="4" type="ORF">KHY35_16915</name>
</gene>